<dbReference type="EMBL" id="JAXIVS010000002">
    <property type="protein sequence ID" value="MDY7226043.1"/>
    <property type="molecule type" value="Genomic_DNA"/>
</dbReference>
<dbReference type="RefSeq" id="WP_321544764.1">
    <property type="nucleotide sequence ID" value="NZ_JAXIVS010000002.1"/>
</dbReference>
<reference evidence="2 3" key="1">
    <citation type="submission" date="2023-12" db="EMBL/GenBank/DDBJ databases">
        <title>the genome sequence of Hyalangium sp. s54d21.</title>
        <authorList>
            <person name="Zhang X."/>
        </authorList>
    </citation>
    <scope>NUCLEOTIDE SEQUENCE [LARGE SCALE GENOMIC DNA]</scope>
    <source>
        <strain evidence="3">s54d21</strain>
    </source>
</reference>
<dbReference type="PRINTS" id="PR00385">
    <property type="entry name" value="P450"/>
</dbReference>
<keyword evidence="3" id="KW-1185">Reference proteome</keyword>
<organism evidence="2 3">
    <name type="scientific">Hyalangium rubrum</name>
    <dbReference type="NCBI Taxonomy" id="3103134"/>
    <lineage>
        <taxon>Bacteria</taxon>
        <taxon>Pseudomonadati</taxon>
        <taxon>Myxococcota</taxon>
        <taxon>Myxococcia</taxon>
        <taxon>Myxococcales</taxon>
        <taxon>Cystobacterineae</taxon>
        <taxon>Archangiaceae</taxon>
        <taxon>Hyalangium</taxon>
    </lineage>
</organism>
<dbReference type="InterPro" id="IPR001128">
    <property type="entry name" value="Cyt_P450"/>
</dbReference>
<proteinExistence type="inferred from homology"/>
<dbReference type="PANTHER" id="PTHR46696">
    <property type="entry name" value="P450, PUTATIVE (EUROFUNG)-RELATED"/>
    <property type="match status" value="1"/>
</dbReference>
<dbReference type="PANTHER" id="PTHR46696:SF1">
    <property type="entry name" value="CYTOCHROME P450 YJIB-RELATED"/>
    <property type="match status" value="1"/>
</dbReference>
<sequence length="409" mass="45935">MSTTEVADPYGLMTRQFQVDPYPTYARLRDEAPAYFSEGWGGWILTRYQDVQAGFKDTRRMSSNRAGAFGALLPAALKERLAPVVRSLSSWALLIDPPDHTRIRSLVNKAFTPRLVEYLRPRIQELVDGMLDKAEASGRLDVVQDLANILPVSVIGEMLGIPREDSVKLTVWSNAFATFFGTAKYTPEVLDQMRTGIVEMEDYFRGVIAQRRKSATVGNDLLSTMMAAEDQGNILSEQEALATCSLVLFAGHETTTHLLTNGLYLLLKHPEQRGLMEGTDEQLTTAVEEILRYESPIQRLSRVITEDFELHGQTLKKGQKAFVMIGAANRDPLQFPKAEQLDLQRQDNRHIAFGFSIHYCLGAALARLEGQIALRTVLRRFPNMKLLQEPERLENVAFRGFKSMPVSLG</sequence>
<dbReference type="PRINTS" id="PR00359">
    <property type="entry name" value="BP450"/>
</dbReference>
<dbReference type="InterPro" id="IPR002397">
    <property type="entry name" value="Cyt_P450_B"/>
</dbReference>
<comment type="similarity">
    <text evidence="1">Belongs to the cytochrome P450 family.</text>
</comment>
<dbReference type="Proteomes" id="UP001291309">
    <property type="component" value="Unassembled WGS sequence"/>
</dbReference>
<protein>
    <submittedName>
        <fullName evidence="2">Cytochrome P450</fullName>
    </submittedName>
</protein>
<comment type="caution">
    <text evidence="2">The sequence shown here is derived from an EMBL/GenBank/DDBJ whole genome shotgun (WGS) entry which is preliminary data.</text>
</comment>
<dbReference type="Pfam" id="PF00067">
    <property type="entry name" value="p450"/>
    <property type="match status" value="1"/>
</dbReference>
<dbReference type="SUPFAM" id="SSF48264">
    <property type="entry name" value="Cytochrome P450"/>
    <property type="match status" value="1"/>
</dbReference>
<accession>A0ABU5GXX2</accession>
<gene>
    <name evidence="2" type="ORF">SYV04_06595</name>
</gene>
<evidence type="ECO:0000313" key="3">
    <source>
        <dbReference type="Proteomes" id="UP001291309"/>
    </source>
</evidence>
<dbReference type="Gene3D" id="1.10.630.10">
    <property type="entry name" value="Cytochrome P450"/>
    <property type="match status" value="1"/>
</dbReference>
<evidence type="ECO:0000256" key="1">
    <source>
        <dbReference type="ARBA" id="ARBA00010617"/>
    </source>
</evidence>
<dbReference type="InterPro" id="IPR036396">
    <property type="entry name" value="Cyt_P450_sf"/>
</dbReference>
<evidence type="ECO:0000313" key="2">
    <source>
        <dbReference type="EMBL" id="MDY7226043.1"/>
    </source>
</evidence>
<dbReference type="CDD" id="cd20625">
    <property type="entry name" value="CYP164-like"/>
    <property type="match status" value="1"/>
</dbReference>
<name>A0ABU5GXX2_9BACT</name>